<evidence type="ECO:0000313" key="3">
    <source>
        <dbReference type="Proteomes" id="UP001499851"/>
    </source>
</evidence>
<accession>A0ABP4S7E6</accession>
<feature type="region of interest" description="Disordered" evidence="1">
    <location>
        <begin position="73"/>
        <end position="116"/>
    </location>
</feature>
<proteinExistence type="predicted"/>
<sequence>MADAVEAEAAGLNGDAQRGVERPCAERFGELGRHRHTLSLDSACAVNSQPGPGRRLLYTGKVGGFVRFYRGPTIGSEADISGRRAGPSHGPERAFARRPARGRDPRRAGHGEGCDP</sequence>
<dbReference type="Proteomes" id="UP001499851">
    <property type="component" value="Unassembled WGS sequence"/>
</dbReference>
<reference evidence="3" key="1">
    <citation type="journal article" date="2019" name="Int. J. Syst. Evol. Microbiol.">
        <title>The Global Catalogue of Microorganisms (GCM) 10K type strain sequencing project: providing services to taxonomists for standard genome sequencing and annotation.</title>
        <authorList>
            <consortium name="The Broad Institute Genomics Platform"/>
            <consortium name="The Broad Institute Genome Sequencing Center for Infectious Disease"/>
            <person name="Wu L."/>
            <person name="Ma J."/>
        </authorList>
    </citation>
    <scope>NUCLEOTIDE SEQUENCE [LARGE SCALE GENOMIC DNA]</scope>
    <source>
        <strain evidence="3">JCM 16001</strain>
    </source>
</reference>
<organism evidence="2 3">
    <name type="scientific">Glycomyces endophyticus</name>
    <dbReference type="NCBI Taxonomy" id="480996"/>
    <lineage>
        <taxon>Bacteria</taxon>
        <taxon>Bacillati</taxon>
        <taxon>Actinomycetota</taxon>
        <taxon>Actinomycetes</taxon>
        <taxon>Glycomycetales</taxon>
        <taxon>Glycomycetaceae</taxon>
        <taxon>Glycomyces</taxon>
    </lineage>
</organism>
<evidence type="ECO:0000313" key="2">
    <source>
        <dbReference type="EMBL" id="GAA1665142.1"/>
    </source>
</evidence>
<feature type="compositionally biased region" description="Basic and acidic residues" evidence="1">
    <location>
        <begin position="90"/>
        <end position="116"/>
    </location>
</feature>
<gene>
    <name evidence="2" type="ORF">GCM10009830_08370</name>
</gene>
<comment type="caution">
    <text evidence="2">The sequence shown here is derived from an EMBL/GenBank/DDBJ whole genome shotgun (WGS) entry which is preliminary data.</text>
</comment>
<keyword evidence="3" id="KW-1185">Reference proteome</keyword>
<protein>
    <submittedName>
        <fullName evidence="2">Uncharacterized protein</fullName>
    </submittedName>
</protein>
<name>A0ABP4S7E6_9ACTN</name>
<dbReference type="EMBL" id="BAAAQF010000004">
    <property type="protein sequence ID" value="GAA1665142.1"/>
    <property type="molecule type" value="Genomic_DNA"/>
</dbReference>
<evidence type="ECO:0000256" key="1">
    <source>
        <dbReference type="SAM" id="MobiDB-lite"/>
    </source>
</evidence>